<protein>
    <recommendedName>
        <fullName evidence="8">ABC3 transporter permease C-terminal domain-containing protein</fullName>
    </recommendedName>
</protein>
<dbReference type="RefSeq" id="WP_036788605.1">
    <property type="nucleotide sequence ID" value="NZ_JQZV01000003.1"/>
</dbReference>
<gene>
    <name evidence="9" type="ORF">HQ43_01140</name>
</gene>
<dbReference type="InterPro" id="IPR051447">
    <property type="entry name" value="Lipoprotein-release_system"/>
</dbReference>
<feature type="domain" description="ABC3 transporter permease C-terminal" evidence="8">
    <location>
        <begin position="283"/>
        <end position="406"/>
    </location>
</feature>
<feature type="transmembrane region" description="Helical" evidence="7">
    <location>
        <begin position="326"/>
        <end position="353"/>
    </location>
</feature>
<comment type="caution">
    <text evidence="9">The sequence shown here is derived from an EMBL/GenBank/DDBJ whole genome shotgun (WGS) entry which is preliminary data.</text>
</comment>
<evidence type="ECO:0000256" key="4">
    <source>
        <dbReference type="ARBA" id="ARBA00022692"/>
    </source>
</evidence>
<evidence type="ECO:0000256" key="1">
    <source>
        <dbReference type="ARBA" id="ARBA00004651"/>
    </source>
</evidence>
<keyword evidence="3" id="KW-1003">Cell membrane</keyword>
<keyword evidence="10" id="KW-1185">Reference proteome</keyword>
<name>A0ABR4XNC7_9PORP</name>
<evidence type="ECO:0000313" key="10">
    <source>
        <dbReference type="Proteomes" id="UP000030101"/>
    </source>
</evidence>
<evidence type="ECO:0000256" key="6">
    <source>
        <dbReference type="ARBA" id="ARBA00023136"/>
    </source>
</evidence>
<evidence type="ECO:0000313" key="9">
    <source>
        <dbReference type="EMBL" id="KGN93284.1"/>
    </source>
</evidence>
<accession>A0ABR4XNC7</accession>
<comment type="similarity">
    <text evidence="2">Belongs to the ABC-4 integral membrane protein family. LolC/E subfamily.</text>
</comment>
<proteinExistence type="inferred from homology"/>
<sequence length="411" mass="45896">MIFNKWKTILFIAWRYFHAPKSTHAVNIIATIATSSIAVVGIAMVILFSVFNGFESFTKGLYKNFTPDLIVEQKEGKPFSLSTVAELLDNDPEIEKYAFGLKGQAMLVFEENTIPVILYGIDDHFSQVIPLHQSLFDGEFLLEKDSLPQLITGVGIASKLGVNAGMDLPVQIIVPRRIGSLSMVRPDRNFRTSDVFISGVFRVDQSEDGTISFLPIELLRTLLQYDSDTISEISLKLAQESTTKRTAERLSRLLGSNFVVKDREQQHPDIFRINKIEKWISFSILLFVLLLSLFSIVSTLGMLIIEKRKDTETLRALGAEKWMTRSIVITEGFILSFMGGVIGIATGIFLVVLQAQFGLVKLATSNSGAFLIDSYPVELRFLDIVVSIFTILLVGFLSSLIAYKIFGNKKS</sequence>
<evidence type="ECO:0000256" key="2">
    <source>
        <dbReference type="ARBA" id="ARBA00005236"/>
    </source>
</evidence>
<organism evidence="9 10">
    <name type="scientific">Porphyromonas canoris</name>
    <dbReference type="NCBI Taxonomy" id="36875"/>
    <lineage>
        <taxon>Bacteria</taxon>
        <taxon>Pseudomonadati</taxon>
        <taxon>Bacteroidota</taxon>
        <taxon>Bacteroidia</taxon>
        <taxon>Bacteroidales</taxon>
        <taxon>Porphyromonadaceae</taxon>
        <taxon>Porphyromonas</taxon>
    </lineage>
</organism>
<feature type="transmembrane region" description="Helical" evidence="7">
    <location>
        <begin position="279"/>
        <end position="305"/>
    </location>
</feature>
<evidence type="ECO:0000256" key="3">
    <source>
        <dbReference type="ARBA" id="ARBA00022475"/>
    </source>
</evidence>
<keyword evidence="4 7" id="KW-0812">Transmembrane</keyword>
<dbReference type="Proteomes" id="UP000030101">
    <property type="component" value="Unassembled WGS sequence"/>
</dbReference>
<dbReference type="EMBL" id="JQZV01000003">
    <property type="protein sequence ID" value="KGN93284.1"/>
    <property type="molecule type" value="Genomic_DNA"/>
</dbReference>
<comment type="subcellular location">
    <subcellularLocation>
        <location evidence="1">Cell membrane</location>
        <topology evidence="1">Multi-pass membrane protein</topology>
    </subcellularLocation>
</comment>
<dbReference type="InterPro" id="IPR003838">
    <property type="entry name" value="ABC3_permease_C"/>
</dbReference>
<keyword evidence="6 7" id="KW-0472">Membrane</keyword>
<dbReference type="PANTHER" id="PTHR30489:SF0">
    <property type="entry name" value="LIPOPROTEIN-RELEASING SYSTEM TRANSMEMBRANE PROTEIN LOLE"/>
    <property type="match status" value="1"/>
</dbReference>
<dbReference type="PANTHER" id="PTHR30489">
    <property type="entry name" value="LIPOPROTEIN-RELEASING SYSTEM TRANSMEMBRANE PROTEIN LOLE"/>
    <property type="match status" value="1"/>
</dbReference>
<evidence type="ECO:0000256" key="5">
    <source>
        <dbReference type="ARBA" id="ARBA00022989"/>
    </source>
</evidence>
<keyword evidence="5 7" id="KW-1133">Transmembrane helix</keyword>
<feature type="transmembrane region" description="Helical" evidence="7">
    <location>
        <begin position="384"/>
        <end position="406"/>
    </location>
</feature>
<evidence type="ECO:0000259" key="8">
    <source>
        <dbReference type="Pfam" id="PF02687"/>
    </source>
</evidence>
<feature type="transmembrane region" description="Helical" evidence="7">
    <location>
        <begin position="25"/>
        <end position="51"/>
    </location>
</feature>
<evidence type="ECO:0000256" key="7">
    <source>
        <dbReference type="SAM" id="Phobius"/>
    </source>
</evidence>
<dbReference type="Pfam" id="PF02687">
    <property type="entry name" value="FtsX"/>
    <property type="match status" value="1"/>
</dbReference>
<reference evidence="9 10" key="1">
    <citation type="submission" date="2014-08" db="EMBL/GenBank/DDBJ databases">
        <title>Porphyromonas canoris strain:OH2762 Genome sequencing.</title>
        <authorList>
            <person name="Wallis C."/>
            <person name="Deusch O."/>
            <person name="O'Flynn C."/>
            <person name="Davis I."/>
            <person name="Jospin G."/>
            <person name="Darling A.E."/>
            <person name="Coil D.A."/>
            <person name="Alexiev A."/>
            <person name="Horsfall A."/>
            <person name="Kirkwood N."/>
            <person name="Harris S."/>
            <person name="Eisen J.A."/>
        </authorList>
    </citation>
    <scope>NUCLEOTIDE SEQUENCE [LARGE SCALE GENOMIC DNA]</scope>
    <source>
        <strain evidence="10">COT-108 OH2762</strain>
    </source>
</reference>